<evidence type="ECO:0000256" key="3">
    <source>
        <dbReference type="ARBA" id="ARBA00023002"/>
    </source>
</evidence>
<dbReference type="EMBL" id="VUOE01000001">
    <property type="protein sequence ID" value="KAA2219250.1"/>
    <property type="molecule type" value="Genomic_DNA"/>
</dbReference>
<dbReference type="Pfam" id="PF02826">
    <property type="entry name" value="2-Hacid_dh_C"/>
    <property type="match status" value="1"/>
</dbReference>
<dbReference type="PROSITE" id="PS00670">
    <property type="entry name" value="D_2_HYDROXYACID_DH_2"/>
    <property type="match status" value="1"/>
</dbReference>
<dbReference type="InterPro" id="IPR050857">
    <property type="entry name" value="D-2-hydroxyacid_DH"/>
</dbReference>
<evidence type="ECO:0000256" key="5">
    <source>
        <dbReference type="RuleBase" id="RU003719"/>
    </source>
</evidence>
<feature type="domain" description="D-isomer specific 2-hydroxyacid dehydrogenase catalytic" evidence="6">
    <location>
        <begin position="15"/>
        <end position="310"/>
    </location>
</feature>
<evidence type="ECO:0000256" key="4">
    <source>
        <dbReference type="ARBA" id="ARBA00023027"/>
    </source>
</evidence>
<comment type="similarity">
    <text evidence="1 5">Belongs to the D-isomer specific 2-hydroxyacid dehydrogenase family.</text>
</comment>
<reference evidence="8 9" key="1">
    <citation type="submission" date="2019-09" db="EMBL/GenBank/DDBJ databases">
        <authorList>
            <person name="Khan S.A."/>
            <person name="Jeon C.O."/>
            <person name="Chun B.H."/>
            <person name="Jeong S.E."/>
        </authorList>
    </citation>
    <scope>NUCLEOTIDE SEQUENCE [LARGE SCALE GENOMIC DNA]</scope>
    <source>
        <strain evidence="8 9">KCTC 42508</strain>
    </source>
</reference>
<dbReference type="InterPro" id="IPR006139">
    <property type="entry name" value="D-isomer_2_OHA_DH_cat_dom"/>
</dbReference>
<evidence type="ECO:0000259" key="7">
    <source>
        <dbReference type="Pfam" id="PF02826"/>
    </source>
</evidence>
<feature type="domain" description="D-isomer specific 2-hydroxyacid dehydrogenase NAD-binding" evidence="7">
    <location>
        <begin position="111"/>
        <end position="287"/>
    </location>
</feature>
<dbReference type="GO" id="GO:0008652">
    <property type="term" value="P:amino acid biosynthetic process"/>
    <property type="evidence" value="ECO:0007669"/>
    <property type="project" value="UniProtKB-KW"/>
</dbReference>
<dbReference type="Gene3D" id="3.40.50.720">
    <property type="entry name" value="NAD(P)-binding Rossmann-like Domain"/>
    <property type="match status" value="2"/>
</dbReference>
<dbReference type="InterPro" id="IPR036291">
    <property type="entry name" value="NAD(P)-bd_dom_sf"/>
</dbReference>
<sequence length="314" mass="34953">MKVLLTSTSFQDTPGKHQELLKEQGYDLDTLRGPISEGQLLPIIGNYDAVICGDDEYTEAVIKKGVEGNLKYISKYGVGLDRIDLEAAKKYGIPVTNCPGVNQVSVSEHVLALLFTFEKNVHLQYNSTNTGSWKRWVGHEIQGKIIGIIGLGAIGKELSKKANALGMKVLACDLYKDREFLDQNPYISFEKDINEIYKNADIISLHLPHTPQSEHLISEEVVENKFKRKPILINTSRGMLVDSKAILKGLKEGKLRGYLTDVLAHEPMLENEILKGAENVIITPHVGSRTFQSVERQGTMAVENLKKLINLGKD</sequence>
<dbReference type="InterPro" id="IPR006140">
    <property type="entry name" value="D-isomer_DH_NAD-bd"/>
</dbReference>
<comment type="caution">
    <text evidence="8">The sequence shown here is derived from an EMBL/GenBank/DDBJ whole genome shotgun (WGS) entry which is preliminary data.</text>
</comment>
<dbReference type="SUPFAM" id="SSF51735">
    <property type="entry name" value="NAD(P)-binding Rossmann-fold domains"/>
    <property type="match status" value="1"/>
</dbReference>
<name>A0A5B2TZZ4_9FLAO</name>
<keyword evidence="3 5" id="KW-0560">Oxidoreductase</keyword>
<dbReference type="RefSeq" id="WP_154917712.1">
    <property type="nucleotide sequence ID" value="NZ_VUOE01000001.1"/>
</dbReference>
<dbReference type="Proteomes" id="UP000323188">
    <property type="component" value="Unassembled WGS sequence"/>
</dbReference>
<dbReference type="InterPro" id="IPR029752">
    <property type="entry name" value="D-isomer_DH_CS1"/>
</dbReference>
<evidence type="ECO:0008006" key="10">
    <source>
        <dbReference type="Google" id="ProtNLM"/>
    </source>
</evidence>
<keyword evidence="4" id="KW-0520">NAD</keyword>
<evidence type="ECO:0000313" key="8">
    <source>
        <dbReference type="EMBL" id="KAA2219250.1"/>
    </source>
</evidence>
<evidence type="ECO:0000313" key="9">
    <source>
        <dbReference type="Proteomes" id="UP000323188"/>
    </source>
</evidence>
<organism evidence="8 9">
    <name type="scientific">Maribacter flavus</name>
    <dbReference type="NCBI Taxonomy" id="1658664"/>
    <lineage>
        <taxon>Bacteria</taxon>
        <taxon>Pseudomonadati</taxon>
        <taxon>Bacteroidota</taxon>
        <taxon>Flavobacteriia</taxon>
        <taxon>Flavobacteriales</taxon>
        <taxon>Flavobacteriaceae</taxon>
        <taxon>Maribacter</taxon>
    </lineage>
</organism>
<evidence type="ECO:0000256" key="2">
    <source>
        <dbReference type="ARBA" id="ARBA00022605"/>
    </source>
</evidence>
<dbReference type="PANTHER" id="PTHR42789:SF1">
    <property type="entry name" value="D-ISOMER SPECIFIC 2-HYDROXYACID DEHYDROGENASE FAMILY PROTEIN (AFU_ORTHOLOGUE AFUA_6G10090)"/>
    <property type="match status" value="1"/>
</dbReference>
<gene>
    <name evidence="8" type="ORF">F0361_06475</name>
</gene>
<dbReference type="GO" id="GO:0051287">
    <property type="term" value="F:NAD binding"/>
    <property type="evidence" value="ECO:0007669"/>
    <property type="project" value="InterPro"/>
</dbReference>
<keyword evidence="2" id="KW-0028">Amino-acid biosynthesis</keyword>
<evidence type="ECO:0000259" key="6">
    <source>
        <dbReference type="Pfam" id="PF00389"/>
    </source>
</evidence>
<evidence type="ECO:0000256" key="1">
    <source>
        <dbReference type="ARBA" id="ARBA00005854"/>
    </source>
</evidence>
<proteinExistence type="inferred from homology"/>
<protein>
    <recommendedName>
        <fullName evidence="10">Phosphoglycerate dehydrogenase</fullName>
    </recommendedName>
</protein>
<accession>A0A5B2TZZ4</accession>
<dbReference type="PANTHER" id="PTHR42789">
    <property type="entry name" value="D-ISOMER SPECIFIC 2-HYDROXYACID DEHYDROGENASE FAMILY PROTEIN (AFU_ORTHOLOGUE AFUA_6G10090)"/>
    <property type="match status" value="1"/>
</dbReference>
<dbReference type="SUPFAM" id="SSF52283">
    <property type="entry name" value="Formate/glycerate dehydrogenase catalytic domain-like"/>
    <property type="match status" value="1"/>
</dbReference>
<dbReference type="PROSITE" id="PS00671">
    <property type="entry name" value="D_2_HYDROXYACID_DH_3"/>
    <property type="match status" value="1"/>
</dbReference>
<dbReference type="InterPro" id="IPR029753">
    <property type="entry name" value="D-isomer_DH_CS"/>
</dbReference>
<dbReference type="AlphaFoldDB" id="A0A5B2TZZ4"/>
<dbReference type="PROSITE" id="PS00065">
    <property type="entry name" value="D_2_HYDROXYACID_DH_1"/>
    <property type="match status" value="1"/>
</dbReference>
<dbReference type="GO" id="GO:0016616">
    <property type="term" value="F:oxidoreductase activity, acting on the CH-OH group of donors, NAD or NADP as acceptor"/>
    <property type="evidence" value="ECO:0007669"/>
    <property type="project" value="InterPro"/>
</dbReference>
<dbReference type="Pfam" id="PF00389">
    <property type="entry name" value="2-Hacid_dh"/>
    <property type="match status" value="1"/>
</dbReference>